<dbReference type="STRING" id="68775.A0A5C3MDC6"/>
<dbReference type="InterPro" id="IPR013083">
    <property type="entry name" value="Znf_RING/FYVE/PHD"/>
</dbReference>
<evidence type="ECO:0000313" key="1">
    <source>
        <dbReference type="EMBL" id="TFK43200.1"/>
    </source>
</evidence>
<sequence>MSARSLNITPGGVTLITGPPKALCICDFIVDDHYDDLIVTCHTCNRSCHAVCFSIEDKALIPGIWRCWVCFPRRIDKGRAVRLQQDRQARIEVMTRNKQLEDLSAQEIPEYREGASLEECSKQYRTLRCRCYSKNARI</sequence>
<dbReference type="InterPro" id="IPR011011">
    <property type="entry name" value="Znf_FYVE_PHD"/>
</dbReference>
<organism evidence="1 2">
    <name type="scientific">Crucibulum laeve</name>
    <dbReference type="NCBI Taxonomy" id="68775"/>
    <lineage>
        <taxon>Eukaryota</taxon>
        <taxon>Fungi</taxon>
        <taxon>Dikarya</taxon>
        <taxon>Basidiomycota</taxon>
        <taxon>Agaricomycotina</taxon>
        <taxon>Agaricomycetes</taxon>
        <taxon>Agaricomycetidae</taxon>
        <taxon>Agaricales</taxon>
        <taxon>Agaricineae</taxon>
        <taxon>Nidulariaceae</taxon>
        <taxon>Crucibulum</taxon>
    </lineage>
</organism>
<dbReference type="AlphaFoldDB" id="A0A5C3MDC6"/>
<name>A0A5C3MDC6_9AGAR</name>
<accession>A0A5C3MDC6</accession>
<keyword evidence="2" id="KW-1185">Reference proteome</keyword>
<dbReference type="SUPFAM" id="SSF57903">
    <property type="entry name" value="FYVE/PHD zinc finger"/>
    <property type="match status" value="1"/>
</dbReference>
<proteinExistence type="predicted"/>
<gene>
    <name evidence="1" type="ORF">BDQ12DRAFT_168697</name>
</gene>
<dbReference type="EMBL" id="ML213591">
    <property type="protein sequence ID" value="TFK43200.1"/>
    <property type="molecule type" value="Genomic_DNA"/>
</dbReference>
<protein>
    <recommendedName>
        <fullName evidence="3">Zinc finger PHD-type domain-containing protein</fullName>
    </recommendedName>
</protein>
<dbReference type="Gene3D" id="3.30.40.10">
    <property type="entry name" value="Zinc/RING finger domain, C3HC4 (zinc finger)"/>
    <property type="match status" value="1"/>
</dbReference>
<dbReference type="Proteomes" id="UP000308652">
    <property type="component" value="Unassembled WGS sequence"/>
</dbReference>
<reference evidence="1 2" key="1">
    <citation type="journal article" date="2019" name="Nat. Ecol. Evol.">
        <title>Megaphylogeny resolves global patterns of mushroom evolution.</title>
        <authorList>
            <person name="Varga T."/>
            <person name="Krizsan K."/>
            <person name="Foldi C."/>
            <person name="Dima B."/>
            <person name="Sanchez-Garcia M."/>
            <person name="Sanchez-Ramirez S."/>
            <person name="Szollosi G.J."/>
            <person name="Szarkandi J.G."/>
            <person name="Papp V."/>
            <person name="Albert L."/>
            <person name="Andreopoulos W."/>
            <person name="Angelini C."/>
            <person name="Antonin V."/>
            <person name="Barry K.W."/>
            <person name="Bougher N.L."/>
            <person name="Buchanan P."/>
            <person name="Buyck B."/>
            <person name="Bense V."/>
            <person name="Catcheside P."/>
            <person name="Chovatia M."/>
            <person name="Cooper J."/>
            <person name="Damon W."/>
            <person name="Desjardin D."/>
            <person name="Finy P."/>
            <person name="Geml J."/>
            <person name="Haridas S."/>
            <person name="Hughes K."/>
            <person name="Justo A."/>
            <person name="Karasinski D."/>
            <person name="Kautmanova I."/>
            <person name="Kiss B."/>
            <person name="Kocsube S."/>
            <person name="Kotiranta H."/>
            <person name="LaButti K.M."/>
            <person name="Lechner B.E."/>
            <person name="Liimatainen K."/>
            <person name="Lipzen A."/>
            <person name="Lukacs Z."/>
            <person name="Mihaltcheva S."/>
            <person name="Morgado L.N."/>
            <person name="Niskanen T."/>
            <person name="Noordeloos M.E."/>
            <person name="Ohm R.A."/>
            <person name="Ortiz-Santana B."/>
            <person name="Ovrebo C."/>
            <person name="Racz N."/>
            <person name="Riley R."/>
            <person name="Savchenko A."/>
            <person name="Shiryaev A."/>
            <person name="Soop K."/>
            <person name="Spirin V."/>
            <person name="Szebenyi C."/>
            <person name="Tomsovsky M."/>
            <person name="Tulloss R.E."/>
            <person name="Uehling J."/>
            <person name="Grigoriev I.V."/>
            <person name="Vagvolgyi C."/>
            <person name="Papp T."/>
            <person name="Martin F.M."/>
            <person name="Miettinen O."/>
            <person name="Hibbett D.S."/>
            <person name="Nagy L.G."/>
        </authorList>
    </citation>
    <scope>NUCLEOTIDE SEQUENCE [LARGE SCALE GENOMIC DNA]</scope>
    <source>
        <strain evidence="1 2">CBS 166.37</strain>
    </source>
</reference>
<evidence type="ECO:0000313" key="2">
    <source>
        <dbReference type="Proteomes" id="UP000308652"/>
    </source>
</evidence>
<evidence type="ECO:0008006" key="3">
    <source>
        <dbReference type="Google" id="ProtNLM"/>
    </source>
</evidence>